<keyword evidence="1" id="KW-0175">Coiled coil</keyword>
<feature type="domain" description="NET2A-D/KIP1-like alpha-helical" evidence="2">
    <location>
        <begin position="73"/>
        <end position="144"/>
    </location>
</feature>
<feature type="coiled-coil region" evidence="1">
    <location>
        <begin position="83"/>
        <end position="110"/>
    </location>
</feature>
<keyword evidence="3" id="KW-0808">Transferase</keyword>
<comment type="caution">
    <text evidence="3">The sequence shown here is derived from an EMBL/GenBank/DDBJ whole genome shotgun (WGS) entry which is preliminary data.</text>
</comment>
<proteinExistence type="predicted"/>
<dbReference type="AlphaFoldDB" id="A0A6L2LLA6"/>
<reference evidence="3" key="1">
    <citation type="journal article" date="2019" name="Sci. Rep.">
        <title>Draft genome of Tanacetum cinerariifolium, the natural source of mosquito coil.</title>
        <authorList>
            <person name="Yamashiro T."/>
            <person name="Shiraishi A."/>
            <person name="Satake H."/>
            <person name="Nakayama K."/>
        </authorList>
    </citation>
    <scope>NUCLEOTIDE SEQUENCE</scope>
</reference>
<sequence length="159" mass="18629">MPPVEDKLEQFINILEDIKYISLFPKLLAFQLCLNDVDCVVSSFIRHDVHMLSKMKVYLLVLEYVRERNDETEAYKVQESDLRNSNEWEQKELQEEIKETLKELSQKSLTVIIMDDTIDKLMNKVLSLEMLVSSQTALIDSLEDKDRNTRIKFTGKLLG</sequence>
<accession>A0A6L2LLA6</accession>
<name>A0A6L2LLA6_TANCI</name>
<gene>
    <name evidence="3" type="ORF">Tci_034416</name>
</gene>
<organism evidence="3">
    <name type="scientific">Tanacetum cinerariifolium</name>
    <name type="common">Dalmatian daisy</name>
    <name type="synonym">Chrysanthemum cinerariifolium</name>
    <dbReference type="NCBI Taxonomy" id="118510"/>
    <lineage>
        <taxon>Eukaryota</taxon>
        <taxon>Viridiplantae</taxon>
        <taxon>Streptophyta</taxon>
        <taxon>Embryophyta</taxon>
        <taxon>Tracheophyta</taxon>
        <taxon>Spermatophyta</taxon>
        <taxon>Magnoliopsida</taxon>
        <taxon>eudicotyledons</taxon>
        <taxon>Gunneridae</taxon>
        <taxon>Pentapetalae</taxon>
        <taxon>asterids</taxon>
        <taxon>campanulids</taxon>
        <taxon>Asterales</taxon>
        <taxon>Asteraceae</taxon>
        <taxon>Asteroideae</taxon>
        <taxon>Anthemideae</taxon>
        <taxon>Anthemidinae</taxon>
        <taxon>Tanacetum</taxon>
    </lineage>
</organism>
<dbReference type="InterPro" id="IPR056888">
    <property type="entry name" value="NET2A-D/KIP1-like_dom"/>
</dbReference>
<keyword evidence="3" id="KW-0418">Kinase</keyword>
<dbReference type="Pfam" id="PF25014">
    <property type="entry name" value="NET2A"/>
    <property type="match status" value="1"/>
</dbReference>
<evidence type="ECO:0000313" key="3">
    <source>
        <dbReference type="EMBL" id="GEU62438.1"/>
    </source>
</evidence>
<evidence type="ECO:0000259" key="2">
    <source>
        <dbReference type="Pfam" id="PF25014"/>
    </source>
</evidence>
<evidence type="ECO:0000256" key="1">
    <source>
        <dbReference type="SAM" id="Coils"/>
    </source>
</evidence>
<protein>
    <submittedName>
        <fullName evidence="3">Kinase-interacting protein 1-like</fullName>
    </submittedName>
</protein>
<dbReference type="GO" id="GO:0016301">
    <property type="term" value="F:kinase activity"/>
    <property type="evidence" value="ECO:0007669"/>
    <property type="project" value="UniProtKB-KW"/>
</dbReference>
<dbReference type="EMBL" id="BKCJ010004674">
    <property type="protein sequence ID" value="GEU62438.1"/>
    <property type="molecule type" value="Genomic_DNA"/>
</dbReference>